<protein>
    <submittedName>
        <fullName evidence="1">Uncharacterized protein</fullName>
    </submittedName>
</protein>
<evidence type="ECO:0000313" key="2">
    <source>
        <dbReference type="Proteomes" id="UP001159405"/>
    </source>
</evidence>
<keyword evidence="2" id="KW-1185">Reference proteome</keyword>
<evidence type="ECO:0000313" key="1">
    <source>
        <dbReference type="EMBL" id="CAH3170374.1"/>
    </source>
</evidence>
<gene>
    <name evidence="1" type="ORF">PLOB_00010664</name>
</gene>
<accession>A0ABN8QXE2</accession>
<dbReference type="Proteomes" id="UP001159405">
    <property type="component" value="Unassembled WGS sequence"/>
</dbReference>
<name>A0ABN8QXE2_9CNID</name>
<proteinExistence type="predicted"/>
<dbReference type="InterPro" id="IPR046338">
    <property type="entry name" value="GAIN_dom_sf"/>
</dbReference>
<sequence length="43" mass="5101">MIMSATINPHPSTLQRNVTLVFSNVMKATRKRECVFWNFMEDR</sequence>
<dbReference type="Gene3D" id="2.60.220.50">
    <property type="match status" value="1"/>
</dbReference>
<comment type="caution">
    <text evidence="1">The sequence shown here is derived from an EMBL/GenBank/DDBJ whole genome shotgun (WGS) entry which is preliminary data.</text>
</comment>
<reference evidence="1 2" key="1">
    <citation type="submission" date="2022-05" db="EMBL/GenBank/DDBJ databases">
        <authorList>
            <consortium name="Genoscope - CEA"/>
            <person name="William W."/>
        </authorList>
    </citation>
    <scope>NUCLEOTIDE SEQUENCE [LARGE SCALE GENOMIC DNA]</scope>
</reference>
<organism evidence="1 2">
    <name type="scientific">Porites lobata</name>
    <dbReference type="NCBI Taxonomy" id="104759"/>
    <lineage>
        <taxon>Eukaryota</taxon>
        <taxon>Metazoa</taxon>
        <taxon>Cnidaria</taxon>
        <taxon>Anthozoa</taxon>
        <taxon>Hexacorallia</taxon>
        <taxon>Scleractinia</taxon>
        <taxon>Fungiina</taxon>
        <taxon>Poritidae</taxon>
        <taxon>Porites</taxon>
    </lineage>
</organism>
<dbReference type="EMBL" id="CALNXK010000155">
    <property type="protein sequence ID" value="CAH3170374.1"/>
    <property type="molecule type" value="Genomic_DNA"/>
</dbReference>